<accession>A0ACC0F5U8</accession>
<proteinExistence type="predicted"/>
<evidence type="ECO:0000313" key="1">
    <source>
        <dbReference type="EMBL" id="KAI7983447.1"/>
    </source>
</evidence>
<gene>
    <name evidence="1" type="ORF">LOK49_LG15G00625</name>
</gene>
<evidence type="ECO:0000313" key="2">
    <source>
        <dbReference type="Proteomes" id="UP001060215"/>
    </source>
</evidence>
<protein>
    <submittedName>
        <fullName evidence="1">Uncharacterized protein</fullName>
    </submittedName>
</protein>
<keyword evidence="2" id="KW-1185">Reference proteome</keyword>
<dbReference type="EMBL" id="CM045768">
    <property type="protein sequence ID" value="KAI7983447.1"/>
    <property type="molecule type" value="Genomic_DNA"/>
</dbReference>
<name>A0ACC0F5U8_9ERIC</name>
<dbReference type="Proteomes" id="UP001060215">
    <property type="component" value="Chromosome 11"/>
</dbReference>
<sequence>MVEDGATPYTYEWRSRGKLNMPSPRDRRAMQKLQEQHRQREAQAQAQAWEDGSIHPIRRLSCLYYVEPCQMNTEESKPDKIV</sequence>
<organism evidence="1 2">
    <name type="scientific">Camellia lanceoleosa</name>
    <dbReference type="NCBI Taxonomy" id="1840588"/>
    <lineage>
        <taxon>Eukaryota</taxon>
        <taxon>Viridiplantae</taxon>
        <taxon>Streptophyta</taxon>
        <taxon>Embryophyta</taxon>
        <taxon>Tracheophyta</taxon>
        <taxon>Spermatophyta</taxon>
        <taxon>Magnoliopsida</taxon>
        <taxon>eudicotyledons</taxon>
        <taxon>Gunneridae</taxon>
        <taxon>Pentapetalae</taxon>
        <taxon>asterids</taxon>
        <taxon>Ericales</taxon>
        <taxon>Theaceae</taxon>
        <taxon>Camellia</taxon>
    </lineage>
</organism>
<comment type="caution">
    <text evidence="1">The sequence shown here is derived from an EMBL/GenBank/DDBJ whole genome shotgun (WGS) entry which is preliminary data.</text>
</comment>
<reference evidence="1 2" key="1">
    <citation type="journal article" date="2022" name="Plant J.">
        <title>Chromosome-level genome of Camellia lanceoleosa provides a valuable resource for understanding genome evolution and self-incompatibility.</title>
        <authorList>
            <person name="Gong W."/>
            <person name="Xiao S."/>
            <person name="Wang L."/>
            <person name="Liao Z."/>
            <person name="Chang Y."/>
            <person name="Mo W."/>
            <person name="Hu G."/>
            <person name="Li W."/>
            <person name="Zhao G."/>
            <person name="Zhu H."/>
            <person name="Hu X."/>
            <person name="Ji K."/>
            <person name="Xiang X."/>
            <person name="Song Q."/>
            <person name="Yuan D."/>
            <person name="Jin S."/>
            <person name="Zhang L."/>
        </authorList>
    </citation>
    <scope>NUCLEOTIDE SEQUENCE [LARGE SCALE GENOMIC DNA]</scope>
    <source>
        <strain evidence="1">SQ_2022a</strain>
    </source>
</reference>